<proteinExistence type="predicted"/>
<dbReference type="Proteomes" id="UP000887116">
    <property type="component" value="Unassembled WGS sequence"/>
</dbReference>
<evidence type="ECO:0000313" key="1">
    <source>
        <dbReference type="EMBL" id="GFQ82129.1"/>
    </source>
</evidence>
<dbReference type="EMBL" id="BMAO01012538">
    <property type="protein sequence ID" value="GFQ82129.1"/>
    <property type="molecule type" value="Genomic_DNA"/>
</dbReference>
<protein>
    <submittedName>
        <fullName evidence="1">Uncharacterized protein</fullName>
    </submittedName>
</protein>
<organism evidence="1 2">
    <name type="scientific">Trichonephila clavata</name>
    <name type="common">Joro spider</name>
    <name type="synonym">Nephila clavata</name>
    <dbReference type="NCBI Taxonomy" id="2740835"/>
    <lineage>
        <taxon>Eukaryota</taxon>
        <taxon>Metazoa</taxon>
        <taxon>Ecdysozoa</taxon>
        <taxon>Arthropoda</taxon>
        <taxon>Chelicerata</taxon>
        <taxon>Arachnida</taxon>
        <taxon>Araneae</taxon>
        <taxon>Araneomorphae</taxon>
        <taxon>Entelegynae</taxon>
        <taxon>Araneoidea</taxon>
        <taxon>Nephilidae</taxon>
        <taxon>Trichonephila</taxon>
    </lineage>
</organism>
<dbReference type="AlphaFoldDB" id="A0A8X6KR98"/>
<keyword evidence="2" id="KW-1185">Reference proteome</keyword>
<sequence length="188" mass="21135">MNQKVLFKTRTETVSKISFWNAGGLTNDKFTELKTIVLNNDLDAMGIVEGGAAADNEEYFNLTGYQKFVLKHSKQITSGIVFVKLSLKLNKQILRNEPIKKGSKKLTTDKDISSAFCGHYARVSNYRPIIKILKSDLKPQQNNSSDFQQLFNDDFNLDELRNGISTLMKGKSAGPDRILPKFLINLGD</sequence>
<comment type="caution">
    <text evidence="1">The sequence shown here is derived from an EMBL/GenBank/DDBJ whole genome shotgun (WGS) entry which is preliminary data.</text>
</comment>
<evidence type="ECO:0000313" key="2">
    <source>
        <dbReference type="Proteomes" id="UP000887116"/>
    </source>
</evidence>
<reference evidence="1" key="1">
    <citation type="submission" date="2020-07" db="EMBL/GenBank/DDBJ databases">
        <title>Multicomponent nature underlies the extraordinary mechanical properties of spider dragline silk.</title>
        <authorList>
            <person name="Kono N."/>
            <person name="Nakamura H."/>
            <person name="Mori M."/>
            <person name="Yoshida Y."/>
            <person name="Ohtoshi R."/>
            <person name="Malay A.D."/>
            <person name="Moran D.A.P."/>
            <person name="Tomita M."/>
            <person name="Numata K."/>
            <person name="Arakawa K."/>
        </authorList>
    </citation>
    <scope>NUCLEOTIDE SEQUENCE</scope>
</reference>
<gene>
    <name evidence="1" type="ORF">TNCT_285491</name>
</gene>
<accession>A0A8X6KR98</accession>
<name>A0A8X6KR98_TRICU</name>